<dbReference type="InterPro" id="IPR006597">
    <property type="entry name" value="Sel1-like"/>
</dbReference>
<dbReference type="SMART" id="SM00671">
    <property type="entry name" value="SEL1"/>
    <property type="match status" value="2"/>
</dbReference>
<evidence type="ECO:0000256" key="1">
    <source>
        <dbReference type="ARBA" id="ARBA00038101"/>
    </source>
</evidence>
<comment type="caution">
    <text evidence="3">The sequence shown here is derived from an EMBL/GenBank/DDBJ whole genome shotgun (WGS) entry which is preliminary data.</text>
</comment>
<feature type="region of interest" description="Disordered" evidence="2">
    <location>
        <begin position="332"/>
        <end position="363"/>
    </location>
</feature>
<sequence length="363" mass="39177">GSGSRSCRATPNFRAKRVKPPDEASSGPAPDAAPAAIERDGGRRGGGGSVSSSAFGSLCSLASSDARGIRARRADAEAILKPANAIQPKERRTDEYEWRSCGRILHGDKTKRGGDSLDSLGSLPSKMSAPACANCGKEPDNAVKLKNCAFSSNTAAGCILAFTLKSKKLDCPFCRAPTSTDKELARVQARVDAKDPAAITLFGDFYFFEKYGLERDVQQTIRLWREAADLGSSEAQMKLGNFYYNGVGVTQDEAKARHYWGKAACQGHMEARHNLGAIESACGNFERAVRHWMIPAKLGCKQSLDNIKAMFAAGHATKQQYGEALVGYQASTEDMKSPEREKASLRKSSQINKLRVTGMPQKS</sequence>
<evidence type="ECO:0000313" key="3">
    <source>
        <dbReference type="EMBL" id="EJK77887.1"/>
    </source>
</evidence>
<dbReference type="OrthoDB" id="200229at2759"/>
<feature type="compositionally biased region" description="Basic and acidic residues" evidence="2">
    <location>
        <begin position="333"/>
        <end position="344"/>
    </location>
</feature>
<dbReference type="InterPro" id="IPR050767">
    <property type="entry name" value="Sel1_AlgK"/>
</dbReference>
<dbReference type="Pfam" id="PF08238">
    <property type="entry name" value="Sel1"/>
    <property type="match status" value="2"/>
</dbReference>
<feature type="non-terminal residue" evidence="3">
    <location>
        <position position="1"/>
    </location>
</feature>
<feature type="compositionally biased region" description="Low complexity" evidence="2">
    <location>
        <begin position="23"/>
        <end position="36"/>
    </location>
</feature>
<keyword evidence="4" id="KW-1185">Reference proteome</keyword>
<evidence type="ECO:0000313" key="4">
    <source>
        <dbReference type="Proteomes" id="UP000266841"/>
    </source>
</evidence>
<reference evidence="3 4" key="1">
    <citation type="journal article" date="2012" name="Genome Biol.">
        <title>Genome and low-iron response of an oceanic diatom adapted to chronic iron limitation.</title>
        <authorList>
            <person name="Lommer M."/>
            <person name="Specht M."/>
            <person name="Roy A.S."/>
            <person name="Kraemer L."/>
            <person name="Andreson R."/>
            <person name="Gutowska M.A."/>
            <person name="Wolf J."/>
            <person name="Bergner S.V."/>
            <person name="Schilhabel M.B."/>
            <person name="Klostermeier U.C."/>
            <person name="Beiko R.G."/>
            <person name="Rosenstiel P."/>
            <person name="Hippler M."/>
            <person name="Laroche J."/>
        </authorList>
    </citation>
    <scope>NUCLEOTIDE SEQUENCE [LARGE SCALE GENOMIC DNA]</scope>
    <source>
        <strain evidence="3 4">CCMP1005</strain>
    </source>
</reference>
<feature type="region of interest" description="Disordered" evidence="2">
    <location>
        <begin position="1"/>
        <end position="53"/>
    </location>
</feature>
<dbReference type="InterPro" id="IPR011990">
    <property type="entry name" value="TPR-like_helical_dom_sf"/>
</dbReference>
<evidence type="ECO:0000256" key="2">
    <source>
        <dbReference type="SAM" id="MobiDB-lite"/>
    </source>
</evidence>
<dbReference type="AlphaFoldDB" id="K0TRJ1"/>
<accession>K0TRJ1</accession>
<dbReference type="PANTHER" id="PTHR11102:SF160">
    <property type="entry name" value="ERAD-ASSOCIATED E3 UBIQUITIN-PROTEIN LIGASE COMPONENT HRD3"/>
    <property type="match status" value="1"/>
</dbReference>
<evidence type="ECO:0008006" key="5">
    <source>
        <dbReference type="Google" id="ProtNLM"/>
    </source>
</evidence>
<dbReference type="Proteomes" id="UP000266841">
    <property type="component" value="Unassembled WGS sequence"/>
</dbReference>
<name>K0TRJ1_THAOC</name>
<dbReference type="EMBL" id="AGNL01000295">
    <property type="protein sequence ID" value="EJK77887.1"/>
    <property type="molecule type" value="Genomic_DNA"/>
</dbReference>
<gene>
    <name evidence="3" type="ORF">THAOC_00249</name>
</gene>
<comment type="similarity">
    <text evidence="1">Belongs to the sel-1 family.</text>
</comment>
<organism evidence="3 4">
    <name type="scientific">Thalassiosira oceanica</name>
    <name type="common">Marine diatom</name>
    <dbReference type="NCBI Taxonomy" id="159749"/>
    <lineage>
        <taxon>Eukaryota</taxon>
        <taxon>Sar</taxon>
        <taxon>Stramenopiles</taxon>
        <taxon>Ochrophyta</taxon>
        <taxon>Bacillariophyta</taxon>
        <taxon>Coscinodiscophyceae</taxon>
        <taxon>Thalassiosirophycidae</taxon>
        <taxon>Thalassiosirales</taxon>
        <taxon>Thalassiosiraceae</taxon>
        <taxon>Thalassiosira</taxon>
    </lineage>
</organism>
<proteinExistence type="inferred from homology"/>
<dbReference type="Gene3D" id="1.25.40.10">
    <property type="entry name" value="Tetratricopeptide repeat domain"/>
    <property type="match status" value="1"/>
</dbReference>
<dbReference type="SUPFAM" id="SSF81901">
    <property type="entry name" value="HCP-like"/>
    <property type="match status" value="1"/>
</dbReference>
<protein>
    <recommendedName>
        <fullName evidence="5">RING-type domain-containing protein</fullName>
    </recommendedName>
</protein>
<dbReference type="PANTHER" id="PTHR11102">
    <property type="entry name" value="SEL-1-LIKE PROTEIN"/>
    <property type="match status" value="1"/>
</dbReference>